<keyword evidence="8" id="KW-1185">Reference proteome</keyword>
<dbReference type="PANTHER" id="PTHR30055">
    <property type="entry name" value="HTH-TYPE TRANSCRIPTIONAL REGULATOR RUTR"/>
    <property type="match status" value="1"/>
</dbReference>
<dbReference type="InterPro" id="IPR004111">
    <property type="entry name" value="Repressor_TetR_C"/>
</dbReference>
<proteinExistence type="predicted"/>
<evidence type="ECO:0000256" key="1">
    <source>
        <dbReference type="ARBA" id="ARBA00023015"/>
    </source>
</evidence>
<evidence type="ECO:0000259" key="5">
    <source>
        <dbReference type="Pfam" id="PF00440"/>
    </source>
</evidence>
<sequence length="233" mass="25354">MAPVSRNNAGLSTDRIIVEALRIIDGQGLRRLTMRRLGDAMEVEAMAVYHHFPLGKEQLFEAIAEYVTDVHRARAEAAEAEAEEEAASDAGQDGAEPDGTEADPDGRPWDERLRSWAHDYRAALLKHSGALPLLINRRPDTEAAVRSLELQYAAFSEAGLEGRDVVNAAAALDSYVTGAVVHEVRAGGLESPRPVSLDGRFPTVTRLRETPLDHEQAFTEGLERLLKALVPGG</sequence>
<dbReference type="PANTHER" id="PTHR30055:SF151">
    <property type="entry name" value="TRANSCRIPTIONAL REGULATORY PROTEIN"/>
    <property type="match status" value="1"/>
</dbReference>
<dbReference type="Pfam" id="PF02909">
    <property type="entry name" value="TetR_C_1"/>
    <property type="match status" value="1"/>
</dbReference>
<dbReference type="EMBL" id="JAQFWP010000086">
    <property type="protein sequence ID" value="MDA2808466.1"/>
    <property type="molecule type" value="Genomic_DNA"/>
</dbReference>
<evidence type="ECO:0000256" key="4">
    <source>
        <dbReference type="SAM" id="MobiDB-lite"/>
    </source>
</evidence>
<dbReference type="Pfam" id="PF00440">
    <property type="entry name" value="TetR_N"/>
    <property type="match status" value="1"/>
</dbReference>
<reference evidence="7" key="1">
    <citation type="submission" date="2023-01" db="EMBL/GenBank/DDBJ databases">
        <title>Draft genome sequence of Nocardiopsis sp. LSu2-4 isolated from halophytes.</title>
        <authorList>
            <person name="Duangmal K."/>
            <person name="Chantavorakit T."/>
        </authorList>
    </citation>
    <scope>NUCLEOTIDE SEQUENCE</scope>
    <source>
        <strain evidence="7">LSu2-4</strain>
    </source>
</reference>
<dbReference type="Proteomes" id="UP001165685">
    <property type="component" value="Unassembled WGS sequence"/>
</dbReference>
<keyword evidence="2" id="KW-0238">DNA-binding</keyword>
<name>A0ABT4TUT4_9ACTN</name>
<feature type="domain" description="HTH tetR-type" evidence="5">
    <location>
        <begin position="16"/>
        <end position="63"/>
    </location>
</feature>
<organism evidence="7 8">
    <name type="scientific">Nocardiopsis suaedae</name>
    <dbReference type="NCBI Taxonomy" id="3018444"/>
    <lineage>
        <taxon>Bacteria</taxon>
        <taxon>Bacillati</taxon>
        <taxon>Actinomycetota</taxon>
        <taxon>Actinomycetes</taxon>
        <taxon>Streptosporangiales</taxon>
        <taxon>Nocardiopsidaceae</taxon>
        <taxon>Nocardiopsis</taxon>
    </lineage>
</organism>
<evidence type="ECO:0000259" key="6">
    <source>
        <dbReference type="Pfam" id="PF02909"/>
    </source>
</evidence>
<keyword evidence="3" id="KW-0804">Transcription</keyword>
<comment type="caution">
    <text evidence="7">The sequence shown here is derived from an EMBL/GenBank/DDBJ whole genome shotgun (WGS) entry which is preliminary data.</text>
</comment>
<feature type="region of interest" description="Disordered" evidence="4">
    <location>
        <begin position="75"/>
        <end position="110"/>
    </location>
</feature>
<evidence type="ECO:0000313" key="8">
    <source>
        <dbReference type="Proteomes" id="UP001165685"/>
    </source>
</evidence>
<dbReference type="Gene3D" id="1.10.357.10">
    <property type="entry name" value="Tetracycline Repressor, domain 2"/>
    <property type="match status" value="1"/>
</dbReference>
<evidence type="ECO:0000256" key="2">
    <source>
        <dbReference type="ARBA" id="ARBA00023125"/>
    </source>
</evidence>
<feature type="domain" description="Tetracycline repressor TetR C-terminal" evidence="6">
    <location>
        <begin position="107"/>
        <end position="227"/>
    </location>
</feature>
<dbReference type="SUPFAM" id="SSF46689">
    <property type="entry name" value="Homeodomain-like"/>
    <property type="match status" value="1"/>
</dbReference>
<feature type="compositionally biased region" description="Acidic residues" evidence="4">
    <location>
        <begin position="78"/>
        <end position="87"/>
    </location>
</feature>
<dbReference type="RefSeq" id="WP_270681060.1">
    <property type="nucleotide sequence ID" value="NZ_JAQFWP010000086.1"/>
</dbReference>
<dbReference type="InterPro" id="IPR009057">
    <property type="entry name" value="Homeodomain-like_sf"/>
</dbReference>
<evidence type="ECO:0000313" key="7">
    <source>
        <dbReference type="EMBL" id="MDA2808466.1"/>
    </source>
</evidence>
<dbReference type="Gene3D" id="1.10.10.60">
    <property type="entry name" value="Homeodomain-like"/>
    <property type="match status" value="1"/>
</dbReference>
<dbReference type="InterPro" id="IPR001647">
    <property type="entry name" value="HTH_TetR"/>
</dbReference>
<dbReference type="InterPro" id="IPR050109">
    <property type="entry name" value="HTH-type_TetR-like_transc_reg"/>
</dbReference>
<dbReference type="InterPro" id="IPR036271">
    <property type="entry name" value="Tet_transcr_reg_TetR-rel_C_sf"/>
</dbReference>
<protein>
    <submittedName>
        <fullName evidence="7">TetR/AcrR family transcriptional regulator</fullName>
    </submittedName>
</protein>
<keyword evidence="1" id="KW-0805">Transcription regulation</keyword>
<gene>
    <name evidence="7" type="ORF">O4U47_28420</name>
</gene>
<accession>A0ABT4TUT4</accession>
<evidence type="ECO:0000256" key="3">
    <source>
        <dbReference type="ARBA" id="ARBA00023163"/>
    </source>
</evidence>
<dbReference type="SUPFAM" id="SSF48498">
    <property type="entry name" value="Tetracyclin repressor-like, C-terminal domain"/>
    <property type="match status" value="1"/>
</dbReference>